<keyword evidence="3" id="KW-0648">Protein biosynthesis</keyword>
<dbReference type="InterPro" id="IPR023398">
    <property type="entry name" value="TIF_eIF4e-like"/>
</dbReference>
<name>A0A6C0EGL9_9ZZZZ</name>
<evidence type="ECO:0008006" key="5">
    <source>
        <dbReference type="Google" id="ProtNLM"/>
    </source>
</evidence>
<reference evidence="4" key="1">
    <citation type="journal article" date="2020" name="Nature">
        <title>Giant virus diversity and host interactions through global metagenomics.</title>
        <authorList>
            <person name="Schulz F."/>
            <person name="Roux S."/>
            <person name="Paez-Espino D."/>
            <person name="Jungbluth S."/>
            <person name="Walsh D.A."/>
            <person name="Denef V.J."/>
            <person name="McMahon K.D."/>
            <person name="Konstantinidis K.T."/>
            <person name="Eloe-Fadrosh E.A."/>
            <person name="Kyrpides N.C."/>
            <person name="Woyke T."/>
        </authorList>
    </citation>
    <scope>NUCLEOTIDE SEQUENCE</scope>
    <source>
        <strain evidence="4">GVMAG-M-3300000115-19</strain>
    </source>
</reference>
<evidence type="ECO:0000256" key="3">
    <source>
        <dbReference type="ARBA" id="ARBA00022917"/>
    </source>
</evidence>
<dbReference type="InterPro" id="IPR001040">
    <property type="entry name" value="TIF_eIF_4E"/>
</dbReference>
<evidence type="ECO:0000256" key="2">
    <source>
        <dbReference type="ARBA" id="ARBA00022884"/>
    </source>
</evidence>
<sequence>MSSIKESNSEYKFNILTSNLVLWNHNINDQNWNLDSYKQIGIYKTVEDFWIYSNELTNKLINYGMFFLMKEGIMPTWEDPQNMDGGCISIKLSLIEAIDLWKKISIYLVSGNFDDKINGISISPKRNFNIIKIWVKEEIDMNTYKLPCEFNLNNKIVLFRIHKTNIEKDRDKQKNN</sequence>
<dbReference type="GO" id="GO:0016281">
    <property type="term" value="C:eukaryotic translation initiation factor 4F complex"/>
    <property type="evidence" value="ECO:0007669"/>
    <property type="project" value="TreeGrafter"/>
</dbReference>
<keyword evidence="1" id="KW-0396">Initiation factor</keyword>
<dbReference type="PANTHER" id="PTHR11960">
    <property type="entry name" value="EUKARYOTIC TRANSLATION INITIATION FACTOR 4E RELATED"/>
    <property type="match status" value="1"/>
</dbReference>
<dbReference type="PANTHER" id="PTHR11960:SF8">
    <property type="entry name" value="EUKARYOTIC TRANSLATION INITIATION FACTOR 4E1-RELATED"/>
    <property type="match status" value="1"/>
</dbReference>
<accession>A0A6C0EGL9</accession>
<protein>
    <recommendedName>
        <fullName evidence="5">Eukaryotic translation initiation factor 4E</fullName>
    </recommendedName>
</protein>
<dbReference type="EMBL" id="MN738844">
    <property type="protein sequence ID" value="QHT27902.1"/>
    <property type="molecule type" value="Genomic_DNA"/>
</dbReference>
<dbReference type="SUPFAM" id="SSF55418">
    <property type="entry name" value="eIF4e-like"/>
    <property type="match status" value="1"/>
</dbReference>
<dbReference type="AlphaFoldDB" id="A0A6C0EGL9"/>
<keyword evidence="2" id="KW-0694">RNA-binding</keyword>
<proteinExistence type="predicted"/>
<evidence type="ECO:0000313" key="4">
    <source>
        <dbReference type="EMBL" id="QHT27902.1"/>
    </source>
</evidence>
<dbReference type="Gene3D" id="3.30.760.10">
    <property type="entry name" value="RNA Cap, Translation Initiation Factor Eif4e"/>
    <property type="match status" value="1"/>
</dbReference>
<dbReference type="Pfam" id="PF01652">
    <property type="entry name" value="IF4E"/>
    <property type="match status" value="1"/>
</dbReference>
<organism evidence="4">
    <name type="scientific">viral metagenome</name>
    <dbReference type="NCBI Taxonomy" id="1070528"/>
    <lineage>
        <taxon>unclassified sequences</taxon>
        <taxon>metagenomes</taxon>
        <taxon>organismal metagenomes</taxon>
    </lineage>
</organism>
<dbReference type="GO" id="GO:0003743">
    <property type="term" value="F:translation initiation factor activity"/>
    <property type="evidence" value="ECO:0007669"/>
    <property type="project" value="UniProtKB-KW"/>
</dbReference>
<evidence type="ECO:0000256" key="1">
    <source>
        <dbReference type="ARBA" id="ARBA00022540"/>
    </source>
</evidence>
<dbReference type="GO" id="GO:0000340">
    <property type="term" value="F:RNA 7-methylguanosine cap binding"/>
    <property type="evidence" value="ECO:0007669"/>
    <property type="project" value="TreeGrafter"/>
</dbReference>